<evidence type="ECO:0000313" key="4">
    <source>
        <dbReference type="Proteomes" id="UP000650485"/>
    </source>
</evidence>
<dbReference type="EMBL" id="JACSZT010000007">
    <property type="protein sequence ID" value="MBC6498809.1"/>
    <property type="molecule type" value="Genomic_DNA"/>
</dbReference>
<protein>
    <submittedName>
        <fullName evidence="2">Uncharacterized protein</fullName>
    </submittedName>
</protein>
<keyword evidence="1" id="KW-0472">Membrane</keyword>
<comment type="caution">
    <text evidence="2">The sequence shown here is derived from an EMBL/GenBank/DDBJ whole genome shotgun (WGS) entry which is preliminary data.</text>
</comment>
<reference evidence="3" key="1">
    <citation type="submission" date="2020-02" db="EMBL/GenBank/DDBJ databases">
        <authorList>
            <person name="Fontana A."/>
            <person name="Patrone V."/>
            <person name="Morelli L."/>
        </authorList>
    </citation>
    <scope>NUCLEOTIDE SEQUENCE</scope>
    <source>
        <strain evidence="3">CCUG 30943</strain>
    </source>
</reference>
<name>A0A0R2FD88_WEICO</name>
<evidence type="ECO:0000313" key="2">
    <source>
        <dbReference type="EMBL" id="MBC6498809.1"/>
    </source>
</evidence>
<proteinExistence type="predicted"/>
<evidence type="ECO:0000256" key="1">
    <source>
        <dbReference type="SAM" id="Phobius"/>
    </source>
</evidence>
<reference evidence="3" key="3">
    <citation type="journal article" date="2021" name="Int. J. Food Microbiol.">
        <title>Safety demonstration of a microbial species for use in the food chain: Weissella confusa.</title>
        <authorList>
            <person name="Bourdichon F."/>
            <person name="Patrone V."/>
            <person name="Fontana A."/>
            <person name="Milani G."/>
            <person name="Morelli L."/>
        </authorList>
    </citation>
    <scope>NUCLEOTIDE SEQUENCE</scope>
    <source>
        <strain evidence="3">CCUG 30943</strain>
    </source>
</reference>
<dbReference type="EMBL" id="JAAOCX010000006">
    <property type="protein sequence ID" value="MBJ7632698.1"/>
    <property type="molecule type" value="Genomic_DNA"/>
</dbReference>
<gene>
    <name evidence="2" type="ORF">H7R52_08980</name>
    <name evidence="3" type="ORF">HAU43_06325</name>
</gene>
<dbReference type="RefSeq" id="WP_003608724.1">
    <property type="nucleotide sequence ID" value="NZ_ALXH01000097.1"/>
</dbReference>
<keyword evidence="1" id="KW-0812">Transmembrane</keyword>
<feature type="transmembrane region" description="Helical" evidence="1">
    <location>
        <begin position="69"/>
        <end position="90"/>
    </location>
</feature>
<sequence length="96" mass="10588">MHHPVAKPWSIKWIAQHIASFILLTGAVLAAAIALTALIIGIEELIALVVVQRPINTYTNVYGNALQTVLWHFLIVFSLVSFWSAVDTFIPAPPKK</sequence>
<accession>A0A0R2FD88</accession>
<keyword evidence="1" id="KW-1133">Transmembrane helix</keyword>
<dbReference type="Proteomes" id="UP000650485">
    <property type="component" value="Unassembled WGS sequence"/>
</dbReference>
<dbReference type="Proteomes" id="UP000808038">
    <property type="component" value="Unassembled WGS sequence"/>
</dbReference>
<dbReference type="OrthoDB" id="2147295at2"/>
<dbReference type="GeneID" id="57978205"/>
<organism evidence="2 4">
    <name type="scientific">Weissella confusa</name>
    <name type="common">Lactobacillus confusus</name>
    <dbReference type="NCBI Taxonomy" id="1583"/>
    <lineage>
        <taxon>Bacteria</taxon>
        <taxon>Bacillati</taxon>
        <taxon>Bacillota</taxon>
        <taxon>Bacilli</taxon>
        <taxon>Lactobacillales</taxon>
        <taxon>Lactobacillaceae</taxon>
        <taxon>Weissella</taxon>
    </lineage>
</organism>
<reference evidence="2" key="2">
    <citation type="submission" date="2020-08" db="EMBL/GenBank/DDBJ databases">
        <title>Complete genome sequence of Weissella confusa strain FS54 provides insights into metabolic potential.</title>
        <authorList>
            <person name="Fhoula I."/>
            <person name="Najjari A."/>
            <person name="Lekired A."/>
            <person name="Bessrour-Aouam N."/>
            <person name="Jaballah S."/>
            <person name="Klibi N."/>
            <person name="Ouzari H.-I."/>
        </authorList>
    </citation>
    <scope>NUCLEOTIDE SEQUENCE</scope>
    <source>
        <strain evidence="2">FS54</strain>
    </source>
</reference>
<evidence type="ECO:0000313" key="3">
    <source>
        <dbReference type="EMBL" id="MBJ7632698.1"/>
    </source>
</evidence>
<dbReference type="AlphaFoldDB" id="A0A0R2FD88"/>
<feature type="transmembrane region" description="Helical" evidence="1">
    <location>
        <begin position="21"/>
        <end position="49"/>
    </location>
</feature>